<dbReference type="Proteomes" id="UP000187609">
    <property type="component" value="Unassembled WGS sequence"/>
</dbReference>
<dbReference type="SUPFAM" id="SSF52317">
    <property type="entry name" value="Class I glutamine amidotransferase-like"/>
    <property type="match status" value="1"/>
</dbReference>
<dbReference type="InterPro" id="IPR029062">
    <property type="entry name" value="Class_I_gatase-like"/>
</dbReference>
<proteinExistence type="inferred from homology"/>
<dbReference type="Pfam" id="PF01965">
    <property type="entry name" value="DJ-1_PfpI"/>
    <property type="match status" value="1"/>
</dbReference>
<dbReference type="InterPro" id="IPR006286">
    <property type="entry name" value="C56_PfpI-like"/>
</dbReference>
<dbReference type="STRING" id="49451.A0A1J6J429"/>
<dbReference type="EMBL" id="MJEQ01037183">
    <property type="protein sequence ID" value="OIT07432.1"/>
    <property type="molecule type" value="Genomic_DNA"/>
</dbReference>
<evidence type="ECO:0000313" key="4">
    <source>
        <dbReference type="Proteomes" id="UP000187609"/>
    </source>
</evidence>
<organism evidence="3 4">
    <name type="scientific">Nicotiana attenuata</name>
    <name type="common">Coyote tobacco</name>
    <dbReference type="NCBI Taxonomy" id="49451"/>
    <lineage>
        <taxon>Eukaryota</taxon>
        <taxon>Viridiplantae</taxon>
        <taxon>Streptophyta</taxon>
        <taxon>Embryophyta</taxon>
        <taxon>Tracheophyta</taxon>
        <taxon>Spermatophyta</taxon>
        <taxon>Magnoliopsida</taxon>
        <taxon>eudicotyledons</taxon>
        <taxon>Gunneridae</taxon>
        <taxon>Pentapetalae</taxon>
        <taxon>asterids</taxon>
        <taxon>lamiids</taxon>
        <taxon>Solanales</taxon>
        <taxon>Solanaceae</taxon>
        <taxon>Nicotianoideae</taxon>
        <taxon>Nicotianeae</taxon>
        <taxon>Nicotiana</taxon>
    </lineage>
</organism>
<sequence length="185" mass="20406">MCMSAGASDDSSKRLLMELLQQKSGQQSTEKAEMTRGILFERGFHSGQFSGTNASNCSFKQKWPGHDFTINANFGSMDASSYNGLVIPGGRAPKYLALDDAVIKLVKEFMESRNPVASICHGQQILSTAGILKVTLLTSFRIEVKQLDACMIFQIFSFSTKDIKVSNGKKKKSSQPIFKNLHARK</sequence>
<comment type="similarity">
    <text evidence="1">Belongs to the peptidase C56 family.</text>
</comment>
<gene>
    <name evidence="3" type="primary">DJ1D_0</name>
    <name evidence="3" type="ORF">A4A49_25821</name>
</gene>
<evidence type="ECO:0000313" key="3">
    <source>
        <dbReference type="EMBL" id="OIT07432.1"/>
    </source>
</evidence>
<dbReference type="Gene3D" id="3.40.50.880">
    <property type="match status" value="1"/>
</dbReference>
<evidence type="ECO:0000259" key="2">
    <source>
        <dbReference type="Pfam" id="PF01965"/>
    </source>
</evidence>
<dbReference type="SMR" id="A0A1J6J429"/>
<evidence type="ECO:0000256" key="1">
    <source>
        <dbReference type="ARBA" id="ARBA00008542"/>
    </source>
</evidence>
<dbReference type="PANTHER" id="PTHR42733">
    <property type="entry name" value="DJ-1 PROTEIN"/>
    <property type="match status" value="1"/>
</dbReference>
<dbReference type="Gramene" id="OIT07432">
    <property type="protein sequence ID" value="OIT07432"/>
    <property type="gene ID" value="A4A49_25821"/>
</dbReference>
<protein>
    <submittedName>
        <fullName evidence="3">Protein dj-1 -like d</fullName>
    </submittedName>
</protein>
<dbReference type="InterPro" id="IPR002818">
    <property type="entry name" value="DJ-1/PfpI"/>
</dbReference>
<comment type="caution">
    <text evidence="3">The sequence shown here is derived from an EMBL/GenBank/DDBJ whole genome shotgun (WGS) entry which is preliminary data.</text>
</comment>
<keyword evidence="4" id="KW-1185">Reference proteome</keyword>
<feature type="domain" description="DJ-1/PfpI" evidence="2">
    <location>
        <begin position="64"/>
        <end position="141"/>
    </location>
</feature>
<accession>A0A1J6J429</accession>
<dbReference type="AlphaFoldDB" id="A0A1J6J429"/>
<name>A0A1J6J429_NICAT</name>
<reference evidence="3" key="1">
    <citation type="submission" date="2016-11" db="EMBL/GenBank/DDBJ databases">
        <title>The genome of Nicotiana attenuata.</title>
        <authorList>
            <person name="Xu S."/>
            <person name="Brockmoeller T."/>
            <person name="Gaquerel E."/>
            <person name="Navarro A."/>
            <person name="Kuhl H."/>
            <person name="Gase K."/>
            <person name="Ling Z."/>
            <person name="Zhou W."/>
            <person name="Kreitzer C."/>
            <person name="Stanke M."/>
            <person name="Tang H."/>
            <person name="Lyons E."/>
            <person name="Pandey P."/>
            <person name="Pandey S.P."/>
            <person name="Timmermann B."/>
            <person name="Baldwin I.T."/>
        </authorList>
    </citation>
    <scope>NUCLEOTIDE SEQUENCE [LARGE SCALE GENOMIC DNA]</scope>
    <source>
        <strain evidence="3">UT</strain>
    </source>
</reference>
<dbReference type="PANTHER" id="PTHR42733:SF2">
    <property type="entry name" value="DJ-1_THIJ_PFPI FAMILY PROTEIN"/>
    <property type="match status" value="1"/>
</dbReference>